<evidence type="ECO:0000256" key="5">
    <source>
        <dbReference type="ARBA" id="ARBA00048462"/>
    </source>
</evidence>
<feature type="active site" evidence="7">
    <location>
        <position position="198"/>
    </location>
</feature>
<dbReference type="Proteomes" id="UP000266389">
    <property type="component" value="Unassembled WGS sequence"/>
</dbReference>
<keyword evidence="3 6" id="KW-0808">Transferase</keyword>
<dbReference type="GO" id="GO:0005829">
    <property type="term" value="C:cytosol"/>
    <property type="evidence" value="ECO:0007669"/>
    <property type="project" value="TreeGrafter"/>
</dbReference>
<dbReference type="Pfam" id="PF00698">
    <property type="entry name" value="Acyl_transf_1"/>
    <property type="match status" value="1"/>
</dbReference>
<dbReference type="FunFam" id="3.30.70.250:FF:000001">
    <property type="entry name" value="Malonyl CoA-acyl carrier protein transacylase"/>
    <property type="match status" value="1"/>
</dbReference>
<feature type="domain" description="Malonyl-CoA:ACP transacylase (MAT)" evidence="8">
    <location>
        <begin position="7"/>
        <end position="308"/>
    </location>
</feature>
<dbReference type="SMART" id="SM00827">
    <property type="entry name" value="PKS_AT"/>
    <property type="match status" value="1"/>
</dbReference>
<comment type="catalytic activity">
    <reaction evidence="5 6">
        <text>holo-[ACP] + malonyl-CoA = malonyl-[ACP] + CoA</text>
        <dbReference type="Rhea" id="RHEA:41792"/>
        <dbReference type="Rhea" id="RHEA-COMP:9623"/>
        <dbReference type="Rhea" id="RHEA-COMP:9685"/>
        <dbReference type="ChEBI" id="CHEBI:57287"/>
        <dbReference type="ChEBI" id="CHEBI:57384"/>
        <dbReference type="ChEBI" id="CHEBI:64479"/>
        <dbReference type="ChEBI" id="CHEBI:78449"/>
        <dbReference type="EC" id="2.3.1.39"/>
    </reaction>
</comment>
<dbReference type="EC" id="2.3.1.39" evidence="1 6"/>
<dbReference type="InterPro" id="IPR016036">
    <property type="entry name" value="Malonyl_transacylase_ACP-bd"/>
</dbReference>
<dbReference type="InterPro" id="IPR050858">
    <property type="entry name" value="Mal-CoA-ACP_Trans/PKS_FabD"/>
</dbReference>
<dbReference type="Gene3D" id="3.40.366.10">
    <property type="entry name" value="Malonyl-Coenzyme A Acyl Carrier Protein, domain 2"/>
    <property type="match status" value="1"/>
</dbReference>
<evidence type="ECO:0000313" key="9">
    <source>
        <dbReference type="EMBL" id="RFM24162.1"/>
    </source>
</evidence>
<dbReference type="InterPro" id="IPR001227">
    <property type="entry name" value="Ac_transferase_dom_sf"/>
</dbReference>
<evidence type="ECO:0000256" key="7">
    <source>
        <dbReference type="PIRSR" id="PIRSR000446-1"/>
    </source>
</evidence>
<dbReference type="InterPro" id="IPR016035">
    <property type="entry name" value="Acyl_Trfase/lysoPLipase"/>
</dbReference>
<dbReference type="EMBL" id="PHFL01000045">
    <property type="protein sequence ID" value="RFM24162.1"/>
    <property type="molecule type" value="Genomic_DNA"/>
</dbReference>
<sequence>MKRTALVFPGQGSQYVGMAKTLCEQYPECAEIVAQADDILGYSLSEIMFYGDEALLRQTRHTQPAIFLHSYLLFRFIDSDEVAMTAGHSLGEYTALCYSGALSFEDTLRLVAKRGELMQQASEQFPGTMAAIIGLAEDKLMPVLAGASEFGIIQAANFNSPGQIVLSGEIPAIHAALSLAKKYGAKLARELSVSGAFHSPLMKPAKDALAQALEQVEIRNARIPVCMNVDACLTTDATEIRKKLIRQLTNSVLWQQSVEAMIAAGVTEFIELGPQRVLQGLIKRINPNVTVFGIDTAQDVAEKLRESVVAERSA</sequence>
<comment type="caution">
    <text evidence="9">The sequence shown here is derived from an EMBL/GenBank/DDBJ whole genome shotgun (WGS) entry which is preliminary data.</text>
</comment>
<evidence type="ECO:0000256" key="3">
    <source>
        <dbReference type="ARBA" id="ARBA00022679"/>
    </source>
</evidence>
<protein>
    <recommendedName>
        <fullName evidence="2 6">Malonyl CoA-acyl carrier protein transacylase</fullName>
        <ecNumber evidence="1 6">2.3.1.39</ecNumber>
    </recommendedName>
</protein>
<dbReference type="NCBIfam" id="TIGR00128">
    <property type="entry name" value="fabD"/>
    <property type="match status" value="1"/>
</dbReference>
<accession>A0A395M0B5</accession>
<dbReference type="PANTHER" id="PTHR42681">
    <property type="entry name" value="MALONYL-COA-ACYL CARRIER PROTEIN TRANSACYLASE, MITOCHONDRIAL"/>
    <property type="match status" value="1"/>
</dbReference>
<organism evidence="9 10">
    <name type="scientific">Candidatus Thermochlorobacter aerophilus</name>
    <dbReference type="NCBI Taxonomy" id="1868324"/>
    <lineage>
        <taxon>Bacteria</taxon>
        <taxon>Pseudomonadati</taxon>
        <taxon>Chlorobiota</taxon>
        <taxon>Chlorobiia</taxon>
        <taxon>Chlorobiales</taxon>
        <taxon>Candidatus Thermochlorobacteriaceae</taxon>
        <taxon>Candidatus Thermochlorobacter</taxon>
    </lineage>
</organism>
<evidence type="ECO:0000259" key="8">
    <source>
        <dbReference type="SMART" id="SM00827"/>
    </source>
</evidence>
<dbReference type="SUPFAM" id="SSF52151">
    <property type="entry name" value="FabD/lysophospholipase-like"/>
    <property type="match status" value="1"/>
</dbReference>
<comment type="similarity">
    <text evidence="6">Belongs to the fabD family.</text>
</comment>
<dbReference type="PANTHER" id="PTHR42681:SF1">
    <property type="entry name" value="MALONYL-COA-ACYL CARRIER PROTEIN TRANSACYLASE, MITOCHONDRIAL"/>
    <property type="match status" value="1"/>
</dbReference>
<evidence type="ECO:0000256" key="4">
    <source>
        <dbReference type="ARBA" id="ARBA00023315"/>
    </source>
</evidence>
<feature type="active site" evidence="7">
    <location>
        <position position="89"/>
    </location>
</feature>
<name>A0A395M0B5_9BACT</name>
<keyword evidence="4 6" id="KW-0012">Acyltransferase</keyword>
<dbReference type="AlphaFoldDB" id="A0A395M0B5"/>
<evidence type="ECO:0000256" key="1">
    <source>
        <dbReference type="ARBA" id="ARBA00013258"/>
    </source>
</evidence>
<evidence type="ECO:0000313" key="10">
    <source>
        <dbReference type="Proteomes" id="UP000266389"/>
    </source>
</evidence>
<dbReference type="SUPFAM" id="SSF55048">
    <property type="entry name" value="Probable ACP-binding domain of malonyl-CoA ACP transacylase"/>
    <property type="match status" value="1"/>
</dbReference>
<dbReference type="GO" id="GO:0006633">
    <property type="term" value="P:fatty acid biosynthetic process"/>
    <property type="evidence" value="ECO:0007669"/>
    <property type="project" value="TreeGrafter"/>
</dbReference>
<dbReference type="InterPro" id="IPR004410">
    <property type="entry name" value="Malonyl_CoA-ACP_transAc_FabD"/>
</dbReference>
<dbReference type="Gene3D" id="3.30.70.250">
    <property type="entry name" value="Malonyl-CoA ACP transacylase, ACP-binding"/>
    <property type="match status" value="1"/>
</dbReference>
<evidence type="ECO:0000256" key="2">
    <source>
        <dbReference type="ARBA" id="ARBA00018953"/>
    </source>
</evidence>
<proteinExistence type="inferred from homology"/>
<dbReference type="InterPro" id="IPR024925">
    <property type="entry name" value="Malonyl_CoA-ACP_transAc"/>
</dbReference>
<evidence type="ECO:0000256" key="6">
    <source>
        <dbReference type="PIRNR" id="PIRNR000446"/>
    </source>
</evidence>
<reference evidence="9 10" key="1">
    <citation type="journal article" date="2011" name="ISME J.">
        <title>Community ecology of hot spring cyanobacterial mats: predominant populations and their functional potential.</title>
        <authorList>
            <person name="Klatt C.G."/>
            <person name="Wood J.M."/>
            <person name="Rusch D.B."/>
            <person name="Bateson M.M."/>
            <person name="Hamamura N."/>
            <person name="Heidelberg J.F."/>
            <person name="Grossman A.R."/>
            <person name="Bhaya D."/>
            <person name="Cohan F.M."/>
            <person name="Kuhl M."/>
            <person name="Bryant D.A."/>
            <person name="Ward D.M."/>
        </authorList>
    </citation>
    <scope>NUCLEOTIDE SEQUENCE [LARGE SCALE GENOMIC DNA]</scope>
    <source>
        <strain evidence="9">OS</strain>
    </source>
</reference>
<dbReference type="PIRSF" id="PIRSF000446">
    <property type="entry name" value="Mct"/>
    <property type="match status" value="1"/>
</dbReference>
<gene>
    <name evidence="9" type="primary">fabD</name>
    <name evidence="9" type="ORF">D0433_06730</name>
</gene>
<dbReference type="InterPro" id="IPR014043">
    <property type="entry name" value="Acyl_transferase_dom"/>
</dbReference>
<dbReference type="GO" id="GO:0004314">
    <property type="term" value="F:[acyl-carrier-protein] S-malonyltransferase activity"/>
    <property type="evidence" value="ECO:0007669"/>
    <property type="project" value="UniProtKB-EC"/>
</dbReference>